<feature type="region of interest" description="Disordered" evidence="6">
    <location>
        <begin position="366"/>
        <end position="387"/>
    </location>
</feature>
<dbReference type="HOGENOM" id="CLU_018358_0_0_1"/>
<dbReference type="Pfam" id="PF19252">
    <property type="entry name" value="HIND"/>
    <property type="match status" value="1"/>
</dbReference>
<feature type="region of interest" description="Disordered" evidence="6">
    <location>
        <begin position="182"/>
        <end position="258"/>
    </location>
</feature>
<feature type="compositionally biased region" description="Polar residues" evidence="6">
    <location>
        <begin position="373"/>
        <end position="387"/>
    </location>
</feature>
<evidence type="ECO:0000256" key="2">
    <source>
        <dbReference type="ARBA" id="ARBA00006076"/>
    </source>
</evidence>
<evidence type="ECO:0000256" key="6">
    <source>
        <dbReference type="SAM" id="MobiDB-lite"/>
    </source>
</evidence>
<dbReference type="InterPro" id="IPR045347">
    <property type="entry name" value="HIND"/>
</dbReference>
<dbReference type="PANTHER" id="PTHR14152:SF5">
    <property type="entry name" value="U4_U6.U5 TRI-SNRNP-ASSOCIATED PROTEIN 1"/>
    <property type="match status" value="1"/>
</dbReference>
<dbReference type="GO" id="GO:0045292">
    <property type="term" value="P:mRNA cis splicing, via spliceosome"/>
    <property type="evidence" value="ECO:0007669"/>
    <property type="project" value="TreeGrafter"/>
</dbReference>
<dbReference type="GeneID" id="34685766"/>
<name>A0A0C7MQV5_9SACH</name>
<gene>
    <name evidence="7" type="ORF">LALA0_S05e02542g</name>
</gene>
<feature type="compositionally biased region" description="Acidic residues" evidence="6">
    <location>
        <begin position="204"/>
        <end position="214"/>
    </location>
</feature>
<dbReference type="GO" id="GO:0000481">
    <property type="term" value="P:maturation of 5S rRNA"/>
    <property type="evidence" value="ECO:0007669"/>
    <property type="project" value="TreeGrafter"/>
</dbReference>
<dbReference type="RefSeq" id="XP_022628529.1">
    <property type="nucleotide sequence ID" value="XM_022772180.1"/>
</dbReference>
<feature type="compositionally biased region" description="Basic and acidic residues" evidence="6">
    <location>
        <begin position="122"/>
        <end position="131"/>
    </location>
</feature>
<comment type="similarity">
    <text evidence="2">Belongs to the SNU66/SART1 family.</text>
</comment>
<evidence type="ECO:0000313" key="8">
    <source>
        <dbReference type="Proteomes" id="UP000054304"/>
    </source>
</evidence>
<dbReference type="PANTHER" id="PTHR14152">
    <property type="entry name" value="SQUAMOUS CELL CARCINOMA ANTIGEN RECOGNISED BY CYTOTOXIC T LYMPHOCYTES"/>
    <property type="match status" value="1"/>
</dbReference>
<feature type="region of interest" description="Disordered" evidence="6">
    <location>
        <begin position="548"/>
        <end position="576"/>
    </location>
</feature>
<organism evidence="7 8">
    <name type="scientific">Lachancea lanzarotensis</name>
    <dbReference type="NCBI Taxonomy" id="1245769"/>
    <lineage>
        <taxon>Eukaryota</taxon>
        <taxon>Fungi</taxon>
        <taxon>Dikarya</taxon>
        <taxon>Ascomycota</taxon>
        <taxon>Saccharomycotina</taxon>
        <taxon>Saccharomycetes</taxon>
        <taxon>Saccharomycetales</taxon>
        <taxon>Saccharomycetaceae</taxon>
        <taxon>Lachancea</taxon>
    </lineage>
</organism>
<evidence type="ECO:0000256" key="3">
    <source>
        <dbReference type="ARBA" id="ARBA00022664"/>
    </source>
</evidence>
<feature type="compositionally biased region" description="Basic and acidic residues" evidence="6">
    <location>
        <begin position="564"/>
        <end position="576"/>
    </location>
</feature>
<feature type="region of interest" description="Disordered" evidence="6">
    <location>
        <begin position="100"/>
        <end position="138"/>
    </location>
</feature>
<dbReference type="InterPro" id="IPR005011">
    <property type="entry name" value="SNU66/SART1"/>
</dbReference>
<feature type="compositionally biased region" description="Basic residues" evidence="6">
    <location>
        <begin position="554"/>
        <end position="563"/>
    </location>
</feature>
<dbReference type="Pfam" id="PF03343">
    <property type="entry name" value="SART-1"/>
    <property type="match status" value="1"/>
</dbReference>
<dbReference type="STRING" id="1245769.A0A0C7MQV5"/>
<dbReference type="GO" id="GO:0046540">
    <property type="term" value="C:U4/U6 x U5 tri-snRNP complex"/>
    <property type="evidence" value="ECO:0007669"/>
    <property type="project" value="InterPro"/>
</dbReference>
<comment type="subcellular location">
    <subcellularLocation>
        <location evidence="1">Nucleus</location>
    </subcellularLocation>
</comment>
<evidence type="ECO:0000256" key="1">
    <source>
        <dbReference type="ARBA" id="ARBA00004123"/>
    </source>
</evidence>
<accession>A0A0C7MQV5</accession>
<keyword evidence="4" id="KW-0508">mRNA splicing</keyword>
<keyword evidence="3" id="KW-0507">mRNA processing</keyword>
<dbReference type="OrthoDB" id="5583at2759"/>
<feature type="region of interest" description="Disordered" evidence="6">
    <location>
        <begin position="26"/>
        <end position="59"/>
    </location>
</feature>
<proteinExistence type="inferred from homology"/>
<dbReference type="AlphaFoldDB" id="A0A0C7MQV5"/>
<feature type="compositionally biased region" description="Basic residues" evidence="6">
    <location>
        <begin position="182"/>
        <end position="196"/>
    </location>
</feature>
<protein>
    <submittedName>
        <fullName evidence="7">LALA0S05e02542g1_1</fullName>
    </submittedName>
</protein>
<dbReference type="Proteomes" id="UP000054304">
    <property type="component" value="Unassembled WGS sequence"/>
</dbReference>
<feature type="compositionally biased region" description="Acidic residues" evidence="6">
    <location>
        <begin position="249"/>
        <end position="258"/>
    </location>
</feature>
<evidence type="ECO:0000256" key="5">
    <source>
        <dbReference type="ARBA" id="ARBA00023242"/>
    </source>
</evidence>
<sequence length="576" mass="64732">MGNYESLSVEETNKLRISIGLKPIELPERNKAEPAVQPKDADEVENKLNHDKTASIDPKISRLRSNLQRAKSKSQVNTVLDGVTDDDSVDWIANVKLKKRPGRSTTLNKDYFEEKEEPEDPETSRKNENGSRTRVTGQISELVPGKDVILTLKESELGEEEIEDTLVNEGLAHDQEQANNMRLKRMNQDRKRRKITIGKGSMKEDDDENQEEAEIYLVNGRIVGQAPDEQPPTQRRDDKRVDVASISDNAEESAEEASDFAAVKIKKRKKLNNSGVSSRRSRPTDFVAPKVALIDEDSVDPAEDELQNLLKVRKKTNLRSHNESLKTPEQIAKEVELEKKERASRVQNLNYLRGITIDENSAFLSSLKGDQPADQTSVSEHSSSFQPVNLKVTAVEPPHQLKQEDQENTSGVEEIQEQVSGASFEGGLAATLGFLRNRNVIPAQPSGDAVANSISSRTADLVAYQQQQEAQNVRSRFANELAKGSVRYSKEELESLQKLQEQEINDRNKTLQRQRLAAYNPEVNLTYKDNAGNVLTTKEAYKKLSQAFHGTRSNSKKLAKARQKVQDRNRHSDSYV</sequence>
<keyword evidence="8" id="KW-1185">Reference proteome</keyword>
<evidence type="ECO:0000256" key="4">
    <source>
        <dbReference type="ARBA" id="ARBA00023187"/>
    </source>
</evidence>
<dbReference type="EMBL" id="LN736364">
    <property type="protein sequence ID" value="CEP62303.1"/>
    <property type="molecule type" value="Genomic_DNA"/>
</dbReference>
<evidence type="ECO:0000313" key="7">
    <source>
        <dbReference type="EMBL" id="CEP62303.1"/>
    </source>
</evidence>
<feature type="compositionally biased region" description="Basic and acidic residues" evidence="6">
    <location>
        <begin position="39"/>
        <end position="54"/>
    </location>
</feature>
<keyword evidence="5" id="KW-0539">Nucleus</keyword>
<reference evidence="7 8" key="1">
    <citation type="submission" date="2014-12" db="EMBL/GenBank/DDBJ databases">
        <authorList>
            <person name="Neuveglise Cecile"/>
        </authorList>
    </citation>
    <scope>NUCLEOTIDE SEQUENCE [LARGE SCALE GENOMIC DNA]</scope>
    <source>
        <strain evidence="7 8">CBS 12615</strain>
    </source>
</reference>